<dbReference type="RefSeq" id="WP_025408772.1">
    <property type="nucleotide sequence ID" value="NZ_CP005756.1"/>
</dbReference>
<dbReference type="AlphaFoldDB" id="W5SWF3"/>
<dbReference type="HOGENOM" id="CLU_747360_0_0_12"/>
<accession>W5SWF3</accession>
<name>W5SWF3_9SPIR</name>
<organism evidence="1">
    <name type="scientific">Borrelia coriaceae ATCC 43381</name>
    <dbReference type="NCBI Taxonomy" id="1408429"/>
    <lineage>
        <taxon>Bacteria</taxon>
        <taxon>Pseudomonadati</taxon>
        <taxon>Spirochaetota</taxon>
        <taxon>Spirochaetia</taxon>
        <taxon>Spirochaetales</taxon>
        <taxon>Borreliaceae</taxon>
        <taxon>Borrelia</taxon>
    </lineage>
</organism>
<dbReference type="EMBL" id="CP005756">
    <property type="protein sequence ID" value="AHH11524.1"/>
    <property type="molecule type" value="Genomic_DNA"/>
</dbReference>
<geneLocation type="plasmid" evidence="1">
    <name>unnamed</name>
</geneLocation>
<reference evidence="1" key="1">
    <citation type="submission" date="2013-04" db="EMBL/GenBank/DDBJ databases">
        <title>Comparative Genomics of Relapsing Fever Spirochetes.</title>
        <authorList>
            <person name="Schwan T.G."/>
            <person name="Raffel S.J."/>
            <person name="Porcella S.F."/>
            <person name="Martens C.A."/>
            <person name="Bruno D.P."/>
            <person name="Ricklefs S.M."/>
            <person name="Barbian K.B."/>
        </authorList>
    </citation>
    <scope>NUCLEOTIDE SEQUENCE</scope>
    <source>
        <strain evidence="1">Co53</strain>
        <plasmid evidence="1">unnamed</plasmid>
    </source>
</reference>
<sequence length="376" mass="43268">MPQDTINVNLTRQALDIKHVNYYNPLLVYKCSKIKAEEKGSQLKVKILNLNINNFEKQINALEKDGKNGDEDFDKEKEYLNKAIEAFFSSRDQGLKSVKLLIYKEGTESKEIKNQLKKHRYTFVVLINTYKDTNGDDGLAIYEKDYTNFKDDKHFFVFATKDSEINKLFNSNTNSKEKIIVIHSKKEEQLHLRFISKYLHEANMFHAVNPYGLNFNGVDPITDDNEISKLRKANINFYSLLNETGLDGVKAFKEGVTLQGTAIDELFTYHYIKYELTSELIRVWNVNNRQNSKLSALQLSGEKDNAYSAAIECMLKGFIDKHIIVSYSNLKIEISPIPQLKLCLSIEITYNYSMNSVVLNITAEDIQSYINSLEGV</sequence>
<protein>
    <submittedName>
        <fullName evidence="1">Uncharacterized protein</fullName>
    </submittedName>
</protein>
<proteinExistence type="predicted"/>
<dbReference type="InterPro" id="IPR008505">
    <property type="entry name" value="DUF787"/>
</dbReference>
<dbReference type="Pfam" id="PF05619">
    <property type="entry name" value="DUF787"/>
    <property type="match status" value="1"/>
</dbReference>
<evidence type="ECO:0000313" key="1">
    <source>
        <dbReference type="EMBL" id="AHH11524.1"/>
    </source>
</evidence>
<keyword evidence="1" id="KW-0614">Plasmid</keyword>
<gene>
    <name evidence="1" type="ORF">BCO_0009400</name>
</gene>